<comment type="caution">
    <text evidence="2">The sequence shown here is derived from an EMBL/GenBank/DDBJ whole genome shotgun (WGS) entry which is preliminary data.</text>
</comment>
<evidence type="ECO:0000313" key="2">
    <source>
        <dbReference type="EMBL" id="TKR89464.1"/>
    </source>
</evidence>
<reference evidence="2 3" key="2">
    <citation type="journal article" date="2019" name="G3 (Bethesda)">
        <title>Hybrid Assembly of the Genome of the Entomopathogenic Nematode Steinernema carpocapsae Identifies the X-Chromosome.</title>
        <authorList>
            <person name="Serra L."/>
            <person name="Macchietto M."/>
            <person name="Macias-Munoz A."/>
            <person name="McGill C.J."/>
            <person name="Rodriguez I.M."/>
            <person name="Rodriguez B."/>
            <person name="Murad R."/>
            <person name="Mortazavi A."/>
        </authorList>
    </citation>
    <scope>NUCLEOTIDE SEQUENCE [LARGE SCALE GENOMIC DNA]</scope>
    <source>
        <strain evidence="2 3">ALL</strain>
    </source>
</reference>
<dbReference type="EMBL" id="AZBU02000003">
    <property type="protein sequence ID" value="TKR89464.1"/>
    <property type="molecule type" value="Genomic_DNA"/>
</dbReference>
<feature type="compositionally biased region" description="Polar residues" evidence="1">
    <location>
        <begin position="111"/>
        <end position="123"/>
    </location>
</feature>
<evidence type="ECO:0000256" key="1">
    <source>
        <dbReference type="SAM" id="MobiDB-lite"/>
    </source>
</evidence>
<accession>A0A4U5P1E7</accession>
<keyword evidence="3" id="KW-1185">Reference proteome</keyword>
<protein>
    <submittedName>
        <fullName evidence="2">Uncharacterized protein</fullName>
    </submittedName>
</protein>
<proteinExistence type="predicted"/>
<dbReference type="AlphaFoldDB" id="A0A4U5P1E7"/>
<name>A0A4U5P1E7_STECR</name>
<sequence>MRVQARCIFSPWNTQRDAFWYVVSIQFSPEESQCVLKKKFEAWDAPSKMPELGRPEGILGVAQRRDACHVVAGAAAPASSDGSWSLSGSAAHVKEVAKDCGMFSYKKLDSTQKPSKPNETASTRLKRRPASVNEPLVKAEVQASNQIACFPTNGKKRVILFREGCNVPDDKTFCDVDEDRNTEFTRHMGFEPPIVYSNLTAEELYAVCEQFADDLAFGFQNETRKERSALAFIFLFGHGAYGDQFICH</sequence>
<evidence type="ECO:0000313" key="3">
    <source>
        <dbReference type="Proteomes" id="UP000298663"/>
    </source>
</evidence>
<organism evidence="2 3">
    <name type="scientific">Steinernema carpocapsae</name>
    <name type="common">Entomopathogenic nematode</name>
    <dbReference type="NCBI Taxonomy" id="34508"/>
    <lineage>
        <taxon>Eukaryota</taxon>
        <taxon>Metazoa</taxon>
        <taxon>Ecdysozoa</taxon>
        <taxon>Nematoda</taxon>
        <taxon>Chromadorea</taxon>
        <taxon>Rhabditida</taxon>
        <taxon>Tylenchina</taxon>
        <taxon>Panagrolaimomorpha</taxon>
        <taxon>Strongyloidoidea</taxon>
        <taxon>Steinernematidae</taxon>
        <taxon>Steinernema</taxon>
    </lineage>
</organism>
<feature type="region of interest" description="Disordered" evidence="1">
    <location>
        <begin position="108"/>
        <end position="131"/>
    </location>
</feature>
<gene>
    <name evidence="2" type="ORF">L596_013562</name>
</gene>
<reference evidence="2 3" key="1">
    <citation type="journal article" date="2015" name="Genome Biol.">
        <title>Comparative genomics of Steinernema reveals deeply conserved gene regulatory networks.</title>
        <authorList>
            <person name="Dillman A.R."/>
            <person name="Macchietto M."/>
            <person name="Porter C.F."/>
            <person name="Rogers A."/>
            <person name="Williams B."/>
            <person name="Antoshechkin I."/>
            <person name="Lee M.M."/>
            <person name="Goodwin Z."/>
            <person name="Lu X."/>
            <person name="Lewis E.E."/>
            <person name="Goodrich-Blair H."/>
            <person name="Stock S.P."/>
            <person name="Adams B.J."/>
            <person name="Sternberg P.W."/>
            <person name="Mortazavi A."/>
        </authorList>
    </citation>
    <scope>NUCLEOTIDE SEQUENCE [LARGE SCALE GENOMIC DNA]</scope>
    <source>
        <strain evidence="2 3">ALL</strain>
    </source>
</reference>
<dbReference type="Proteomes" id="UP000298663">
    <property type="component" value="Unassembled WGS sequence"/>
</dbReference>